<evidence type="ECO:0000313" key="1">
    <source>
        <dbReference type="EMBL" id="KAL2481064.1"/>
    </source>
</evidence>
<organism evidence="1 2">
    <name type="scientific">Abeliophyllum distichum</name>
    <dbReference type="NCBI Taxonomy" id="126358"/>
    <lineage>
        <taxon>Eukaryota</taxon>
        <taxon>Viridiplantae</taxon>
        <taxon>Streptophyta</taxon>
        <taxon>Embryophyta</taxon>
        <taxon>Tracheophyta</taxon>
        <taxon>Spermatophyta</taxon>
        <taxon>Magnoliopsida</taxon>
        <taxon>eudicotyledons</taxon>
        <taxon>Gunneridae</taxon>
        <taxon>Pentapetalae</taxon>
        <taxon>asterids</taxon>
        <taxon>lamiids</taxon>
        <taxon>Lamiales</taxon>
        <taxon>Oleaceae</taxon>
        <taxon>Forsythieae</taxon>
        <taxon>Abeliophyllum</taxon>
    </lineage>
</organism>
<sequence>MSVSRGIKETNLDETIIHIVYDFAATREELAKHVIGSLNEIGKFYILKLMSVFDFEKRENWQDPENMVNEGRGKWVPEEEIFLRHRFWLWQEREVPHMVSTWSF</sequence>
<reference evidence="2" key="1">
    <citation type="submission" date="2024-07" db="EMBL/GenBank/DDBJ databases">
        <title>Two chromosome-level genome assemblies of Korean endemic species Abeliophyllum distichum and Forsythia ovata (Oleaceae).</title>
        <authorList>
            <person name="Jang H."/>
        </authorList>
    </citation>
    <scope>NUCLEOTIDE SEQUENCE [LARGE SCALE GENOMIC DNA]</scope>
</reference>
<accession>A0ABD1QYY4</accession>
<name>A0ABD1QYY4_9LAMI</name>
<protein>
    <submittedName>
        <fullName evidence="1">Uncharacterized protein</fullName>
    </submittedName>
</protein>
<keyword evidence="2" id="KW-1185">Reference proteome</keyword>
<evidence type="ECO:0000313" key="2">
    <source>
        <dbReference type="Proteomes" id="UP001604336"/>
    </source>
</evidence>
<gene>
    <name evidence="1" type="ORF">Adt_34030</name>
</gene>
<proteinExistence type="predicted"/>
<comment type="caution">
    <text evidence="1">The sequence shown here is derived from an EMBL/GenBank/DDBJ whole genome shotgun (WGS) entry which is preliminary data.</text>
</comment>
<dbReference type="AlphaFoldDB" id="A0ABD1QYY4"/>
<dbReference type="EMBL" id="JBFOLK010000010">
    <property type="protein sequence ID" value="KAL2481064.1"/>
    <property type="molecule type" value="Genomic_DNA"/>
</dbReference>
<dbReference type="Proteomes" id="UP001604336">
    <property type="component" value="Unassembled WGS sequence"/>
</dbReference>